<protein>
    <submittedName>
        <fullName evidence="4">Alpha/beta fold hydrolase</fullName>
    </submittedName>
</protein>
<dbReference type="Gene3D" id="3.40.50.1820">
    <property type="entry name" value="alpha/beta hydrolase"/>
    <property type="match status" value="1"/>
</dbReference>
<gene>
    <name evidence="4" type="ORF">AB5I84_08010</name>
</gene>
<proteinExistence type="inferred from homology"/>
<evidence type="ECO:0000259" key="3">
    <source>
        <dbReference type="Pfam" id="PF00561"/>
    </source>
</evidence>
<evidence type="ECO:0000256" key="1">
    <source>
        <dbReference type="ARBA" id="ARBA00008645"/>
    </source>
</evidence>
<dbReference type="RefSeq" id="WP_369455331.1">
    <property type="nucleotide sequence ID" value="NZ_JBGCUO010000001.1"/>
</dbReference>
<evidence type="ECO:0000313" key="4">
    <source>
        <dbReference type="EMBL" id="MEY1662089.1"/>
    </source>
</evidence>
<reference evidence="4 5" key="1">
    <citation type="submission" date="2024-07" db="EMBL/GenBank/DDBJ databases">
        <authorList>
            <person name="Ren Q."/>
        </authorList>
    </citation>
    <scope>NUCLEOTIDE SEQUENCE [LARGE SCALE GENOMIC DNA]</scope>
    <source>
        <strain evidence="4 5">REN37</strain>
    </source>
</reference>
<feature type="domain" description="AB hydrolase-1" evidence="3">
    <location>
        <begin position="27"/>
        <end position="264"/>
    </location>
</feature>
<accession>A0ABV4AHA4</accession>
<evidence type="ECO:0000313" key="5">
    <source>
        <dbReference type="Proteomes" id="UP001562065"/>
    </source>
</evidence>
<dbReference type="PRINTS" id="PR00111">
    <property type="entry name" value="ABHYDROLASE"/>
</dbReference>
<evidence type="ECO:0000256" key="2">
    <source>
        <dbReference type="ARBA" id="ARBA00022801"/>
    </source>
</evidence>
<keyword evidence="2 4" id="KW-0378">Hydrolase</keyword>
<keyword evidence="5" id="KW-1185">Reference proteome</keyword>
<sequence length="282" mass="30031">MTAASELSLSLNGFRLAAQQWDGDGLPILALHGWLDNAASFAPLAPLLEQPLCALDQAGHGASDHRPPAQMLHLVDYIADAHAALTSLGWSRCILMGHSMGAGIATLLAAACPERFAALVLLDGLGPMASPASELTSTLRKALDEHQQPVRPPTAQYRDLDEAVAARRRFDPTLSEASAALLCERNLVAVDGGLAWRSDPRLRGTSAVRLTEPQVEAALSALTMPTLLVWAQQGLRQRTGMAERVTLLPDATEVEVAGHHHVHMNSPQPVAAAIRSFLAARL</sequence>
<dbReference type="Pfam" id="PF00561">
    <property type="entry name" value="Abhydrolase_1"/>
    <property type="match status" value="1"/>
</dbReference>
<dbReference type="InterPro" id="IPR050266">
    <property type="entry name" value="AB_hydrolase_sf"/>
</dbReference>
<organism evidence="4 5">
    <name type="scientific">Isoalcanivorax beigongshangi</name>
    <dbReference type="NCBI Taxonomy" id="3238810"/>
    <lineage>
        <taxon>Bacteria</taxon>
        <taxon>Pseudomonadati</taxon>
        <taxon>Pseudomonadota</taxon>
        <taxon>Gammaproteobacteria</taxon>
        <taxon>Oceanospirillales</taxon>
        <taxon>Alcanivoracaceae</taxon>
        <taxon>Isoalcanivorax</taxon>
    </lineage>
</organism>
<dbReference type="InterPro" id="IPR029058">
    <property type="entry name" value="AB_hydrolase_fold"/>
</dbReference>
<comment type="similarity">
    <text evidence="1">Belongs to the AB hydrolase superfamily.</text>
</comment>
<dbReference type="Proteomes" id="UP001562065">
    <property type="component" value="Unassembled WGS sequence"/>
</dbReference>
<name>A0ABV4AHA4_9GAMM</name>
<dbReference type="PANTHER" id="PTHR43798:SF14">
    <property type="entry name" value="SERINE HYDROLASE-LIKE PROTEIN DDB_G0286239"/>
    <property type="match status" value="1"/>
</dbReference>
<dbReference type="PANTHER" id="PTHR43798">
    <property type="entry name" value="MONOACYLGLYCEROL LIPASE"/>
    <property type="match status" value="1"/>
</dbReference>
<dbReference type="GO" id="GO:0016787">
    <property type="term" value="F:hydrolase activity"/>
    <property type="evidence" value="ECO:0007669"/>
    <property type="project" value="UniProtKB-KW"/>
</dbReference>
<dbReference type="EMBL" id="JBGCUO010000001">
    <property type="protein sequence ID" value="MEY1662089.1"/>
    <property type="molecule type" value="Genomic_DNA"/>
</dbReference>
<comment type="caution">
    <text evidence="4">The sequence shown here is derived from an EMBL/GenBank/DDBJ whole genome shotgun (WGS) entry which is preliminary data.</text>
</comment>
<dbReference type="InterPro" id="IPR000073">
    <property type="entry name" value="AB_hydrolase_1"/>
</dbReference>
<dbReference type="SUPFAM" id="SSF53474">
    <property type="entry name" value="alpha/beta-Hydrolases"/>
    <property type="match status" value="1"/>
</dbReference>